<dbReference type="GO" id="GO:0031146">
    <property type="term" value="P:SCF-dependent proteasomal ubiquitin-dependent protein catabolic process"/>
    <property type="evidence" value="ECO:0007669"/>
    <property type="project" value="TreeGrafter"/>
</dbReference>
<gene>
    <name evidence="3" type="ORF">P5673_005107</name>
</gene>
<dbReference type="Gene3D" id="1.20.1280.50">
    <property type="match status" value="1"/>
</dbReference>
<evidence type="ECO:0000313" key="4">
    <source>
        <dbReference type="Proteomes" id="UP001249851"/>
    </source>
</evidence>
<dbReference type="SUPFAM" id="SSF81383">
    <property type="entry name" value="F-box domain"/>
    <property type="match status" value="1"/>
</dbReference>
<dbReference type="SMART" id="SM00367">
    <property type="entry name" value="LRR_CC"/>
    <property type="match status" value="6"/>
</dbReference>
<evidence type="ECO:0000259" key="2">
    <source>
        <dbReference type="PROSITE" id="PS50181"/>
    </source>
</evidence>
<dbReference type="InterPro" id="IPR057207">
    <property type="entry name" value="FBXL15_LRR"/>
</dbReference>
<dbReference type="InterPro" id="IPR001810">
    <property type="entry name" value="F-box_dom"/>
</dbReference>
<evidence type="ECO:0000256" key="1">
    <source>
        <dbReference type="ARBA" id="ARBA00022786"/>
    </source>
</evidence>
<keyword evidence="4" id="KW-1185">Reference proteome</keyword>
<dbReference type="AlphaFoldDB" id="A0AAD9VDS6"/>
<dbReference type="SMART" id="SM00256">
    <property type="entry name" value="FBOX"/>
    <property type="match status" value="1"/>
</dbReference>
<keyword evidence="1" id="KW-0833">Ubl conjugation pathway</keyword>
<dbReference type="Pfam" id="PF12937">
    <property type="entry name" value="F-box-like"/>
    <property type="match status" value="1"/>
</dbReference>
<protein>
    <submittedName>
        <fullName evidence="3">F-box/LRR-repeat protein 20</fullName>
    </submittedName>
</protein>
<reference evidence="3" key="1">
    <citation type="journal article" date="2023" name="G3 (Bethesda)">
        <title>Whole genome assembly and annotation of the endangered Caribbean coral Acropora cervicornis.</title>
        <authorList>
            <person name="Selwyn J.D."/>
            <person name="Vollmer S.V."/>
        </authorList>
    </citation>
    <scope>NUCLEOTIDE SEQUENCE</scope>
    <source>
        <strain evidence="3">K2</strain>
    </source>
</reference>
<dbReference type="Pfam" id="PF25372">
    <property type="entry name" value="DUF7885"/>
    <property type="match status" value="1"/>
</dbReference>
<name>A0AAD9VDS6_ACRCE</name>
<sequence length="350" mass="39015">MGSRLSTFEEKKLEFSETELHLSRLKPDETILLSTGRSRFLEVVCQGSLEMQWLLPDNIWLRIFSFLTVQERINASCACKRWNSLCKDAFFWREVNFKFYRSAQEITDDTVKAVASYSTGIQSIDLSGDHCTGITDHSLGHVANFCPHLLRLNIARRENVTNRGLSLITRNCTLLEELNVERCQGINDKGLQSVAKNSRHLKVLSIAGCKKISDKGVGMIAEKCRSIKSVNLAGCTGVSDKSLVALGKHCSSLRIISLKDTNNITFDGIESLVSGTPEMTHVQLGVIRDTQNTMLALQVIMKQCKKLQLLSFQHSYLTGGVTGGIRKVNKNKIGAFINSLNAYIVSNQLR</sequence>
<dbReference type="PROSITE" id="PS50181">
    <property type="entry name" value="FBOX"/>
    <property type="match status" value="1"/>
</dbReference>
<reference evidence="3" key="2">
    <citation type="journal article" date="2023" name="Science">
        <title>Genomic signatures of disease resistance in endangered staghorn corals.</title>
        <authorList>
            <person name="Vollmer S.V."/>
            <person name="Selwyn J.D."/>
            <person name="Despard B.A."/>
            <person name="Roesel C.L."/>
        </authorList>
    </citation>
    <scope>NUCLEOTIDE SEQUENCE</scope>
    <source>
        <strain evidence="3">K2</strain>
    </source>
</reference>
<dbReference type="EMBL" id="JARQWQ010000008">
    <property type="protein sequence ID" value="KAK2570317.1"/>
    <property type="molecule type" value="Genomic_DNA"/>
</dbReference>
<comment type="caution">
    <text evidence="3">The sequence shown here is derived from an EMBL/GenBank/DDBJ whole genome shotgun (WGS) entry which is preliminary data.</text>
</comment>
<dbReference type="InterPro" id="IPR006553">
    <property type="entry name" value="Leu-rich_rpt_Cys-con_subtyp"/>
</dbReference>
<dbReference type="InterPro" id="IPR032675">
    <property type="entry name" value="LRR_dom_sf"/>
</dbReference>
<dbReference type="Pfam" id="PF13516">
    <property type="entry name" value="LRR_6"/>
    <property type="match status" value="1"/>
</dbReference>
<dbReference type="SUPFAM" id="SSF52047">
    <property type="entry name" value="RNI-like"/>
    <property type="match status" value="1"/>
</dbReference>
<dbReference type="GO" id="GO:0019005">
    <property type="term" value="C:SCF ubiquitin ligase complex"/>
    <property type="evidence" value="ECO:0007669"/>
    <property type="project" value="TreeGrafter"/>
</dbReference>
<proteinExistence type="predicted"/>
<dbReference type="PANTHER" id="PTHR13318">
    <property type="entry name" value="PARTNER OF PAIRED, ISOFORM B-RELATED"/>
    <property type="match status" value="1"/>
</dbReference>
<dbReference type="InterPro" id="IPR036047">
    <property type="entry name" value="F-box-like_dom_sf"/>
</dbReference>
<dbReference type="Gene3D" id="3.80.10.10">
    <property type="entry name" value="Ribonuclease Inhibitor"/>
    <property type="match status" value="1"/>
</dbReference>
<organism evidence="3 4">
    <name type="scientific">Acropora cervicornis</name>
    <name type="common">Staghorn coral</name>
    <dbReference type="NCBI Taxonomy" id="6130"/>
    <lineage>
        <taxon>Eukaryota</taxon>
        <taxon>Metazoa</taxon>
        <taxon>Cnidaria</taxon>
        <taxon>Anthozoa</taxon>
        <taxon>Hexacorallia</taxon>
        <taxon>Scleractinia</taxon>
        <taxon>Astrocoeniina</taxon>
        <taxon>Acroporidae</taxon>
        <taxon>Acropora</taxon>
    </lineage>
</organism>
<feature type="domain" description="F-box" evidence="2">
    <location>
        <begin position="55"/>
        <end position="95"/>
    </location>
</feature>
<accession>A0AAD9VDS6</accession>
<dbReference type="InterPro" id="IPR001611">
    <property type="entry name" value="Leu-rich_rpt"/>
</dbReference>
<dbReference type="Proteomes" id="UP001249851">
    <property type="component" value="Unassembled WGS sequence"/>
</dbReference>
<evidence type="ECO:0000313" key="3">
    <source>
        <dbReference type="EMBL" id="KAK2570317.1"/>
    </source>
</evidence>